<gene>
    <name evidence="1" type="ORF">FCALED_LOCUS15608</name>
</gene>
<proteinExistence type="predicted"/>
<dbReference type="AlphaFoldDB" id="A0A9N9IKB5"/>
<protein>
    <submittedName>
        <fullName evidence="1">2811_t:CDS:1</fullName>
    </submittedName>
</protein>
<feature type="non-terminal residue" evidence="1">
    <location>
        <position position="45"/>
    </location>
</feature>
<dbReference type="EMBL" id="CAJVPQ010014866">
    <property type="protein sequence ID" value="CAG8740840.1"/>
    <property type="molecule type" value="Genomic_DNA"/>
</dbReference>
<sequence>TPKEMLINCFLQAFENVSQEGKCSGGESNHKETFKIEFHTPRNII</sequence>
<evidence type="ECO:0000313" key="2">
    <source>
        <dbReference type="Proteomes" id="UP000789570"/>
    </source>
</evidence>
<dbReference type="Proteomes" id="UP000789570">
    <property type="component" value="Unassembled WGS sequence"/>
</dbReference>
<name>A0A9N9IKB5_9GLOM</name>
<organism evidence="1 2">
    <name type="scientific">Funneliformis caledonium</name>
    <dbReference type="NCBI Taxonomy" id="1117310"/>
    <lineage>
        <taxon>Eukaryota</taxon>
        <taxon>Fungi</taxon>
        <taxon>Fungi incertae sedis</taxon>
        <taxon>Mucoromycota</taxon>
        <taxon>Glomeromycotina</taxon>
        <taxon>Glomeromycetes</taxon>
        <taxon>Glomerales</taxon>
        <taxon>Glomeraceae</taxon>
        <taxon>Funneliformis</taxon>
    </lineage>
</organism>
<feature type="non-terminal residue" evidence="1">
    <location>
        <position position="1"/>
    </location>
</feature>
<keyword evidence="2" id="KW-1185">Reference proteome</keyword>
<reference evidence="1" key="1">
    <citation type="submission" date="2021-06" db="EMBL/GenBank/DDBJ databases">
        <authorList>
            <person name="Kallberg Y."/>
            <person name="Tangrot J."/>
            <person name="Rosling A."/>
        </authorList>
    </citation>
    <scope>NUCLEOTIDE SEQUENCE</scope>
    <source>
        <strain evidence="1">UK204</strain>
    </source>
</reference>
<evidence type="ECO:0000313" key="1">
    <source>
        <dbReference type="EMBL" id="CAG8740840.1"/>
    </source>
</evidence>
<accession>A0A9N9IKB5</accession>
<comment type="caution">
    <text evidence="1">The sequence shown here is derived from an EMBL/GenBank/DDBJ whole genome shotgun (WGS) entry which is preliminary data.</text>
</comment>